<dbReference type="InterPro" id="IPR011083">
    <property type="entry name" value="Phage_tail_collar_dom"/>
</dbReference>
<dbReference type="InterPro" id="IPR037053">
    <property type="entry name" value="Phage_tail_collar_dom_sf"/>
</dbReference>
<dbReference type="Pfam" id="PF07484">
    <property type="entry name" value="Collar"/>
    <property type="match status" value="1"/>
</dbReference>
<dbReference type="Proteomes" id="UP000238823">
    <property type="component" value="Unassembled WGS sequence"/>
</dbReference>
<dbReference type="AlphaFoldDB" id="A0A2S9Y2P8"/>
<feature type="domain" description="Phage tail collar" evidence="1">
    <location>
        <begin position="6"/>
        <end position="60"/>
    </location>
</feature>
<dbReference type="Gene3D" id="3.90.1340.10">
    <property type="entry name" value="Phage tail collar domain"/>
    <property type="match status" value="1"/>
</dbReference>
<dbReference type="RefSeq" id="WP_106093243.1">
    <property type="nucleotide sequence ID" value="NZ_PVNL01000121.1"/>
</dbReference>
<evidence type="ECO:0000313" key="3">
    <source>
        <dbReference type="Proteomes" id="UP000238823"/>
    </source>
</evidence>
<gene>
    <name evidence="2" type="ORF">ENSA7_64010</name>
</gene>
<proteinExistence type="predicted"/>
<reference evidence="2 3" key="1">
    <citation type="submission" date="2018-03" db="EMBL/GenBank/DDBJ databases">
        <title>Draft Genome Sequences of the Obligatory Marine Myxobacteria Enhygromyxa salina SWB007.</title>
        <authorList>
            <person name="Poehlein A."/>
            <person name="Moghaddam J.A."/>
            <person name="Harms H."/>
            <person name="Alanjari M."/>
            <person name="Koenig G.M."/>
            <person name="Daniel R."/>
            <person name="Schaeberle T.F."/>
        </authorList>
    </citation>
    <scope>NUCLEOTIDE SEQUENCE [LARGE SCALE GENOMIC DNA]</scope>
    <source>
        <strain evidence="2 3">SWB007</strain>
    </source>
</reference>
<protein>
    <submittedName>
        <fullName evidence="2">Phage Tail Collar Domain protein</fullName>
    </submittedName>
</protein>
<evidence type="ECO:0000313" key="2">
    <source>
        <dbReference type="EMBL" id="PRP99359.1"/>
    </source>
</evidence>
<dbReference type="SUPFAM" id="SSF88874">
    <property type="entry name" value="Receptor-binding domain of short tail fibre protein gp12"/>
    <property type="match status" value="1"/>
</dbReference>
<comment type="caution">
    <text evidence="2">The sequence shown here is derived from an EMBL/GenBank/DDBJ whole genome shotgun (WGS) entry which is preliminary data.</text>
</comment>
<dbReference type="OrthoDB" id="9810174at2"/>
<name>A0A2S9Y2P8_9BACT</name>
<accession>A0A2S9Y2P8</accession>
<evidence type="ECO:0000259" key="1">
    <source>
        <dbReference type="Pfam" id="PF07484"/>
    </source>
</evidence>
<dbReference type="EMBL" id="PVNL01000121">
    <property type="protein sequence ID" value="PRP99359.1"/>
    <property type="molecule type" value="Genomic_DNA"/>
</dbReference>
<organism evidence="2 3">
    <name type="scientific">Enhygromyxa salina</name>
    <dbReference type="NCBI Taxonomy" id="215803"/>
    <lineage>
        <taxon>Bacteria</taxon>
        <taxon>Pseudomonadati</taxon>
        <taxon>Myxococcota</taxon>
        <taxon>Polyangia</taxon>
        <taxon>Nannocystales</taxon>
        <taxon>Nannocystaceae</taxon>
        <taxon>Enhygromyxa</taxon>
    </lineage>
</organism>
<sequence>MEPILGTIIQFAGNFAPRGWALCDGQLLPISTNSALFSIIGTTYGGDGRTSFALPDLRGRNAIHAGNGPGLSPRRLGEKSGHETVTLTVNQIPAHNHLVQADKTLATTGDPTGNAFAHTGADVKVYEAGPPNQSMDAGTISMTGGGQAVNVMPPFLTLNFIIALEGVFPSRG</sequence>